<proteinExistence type="predicted"/>
<reference evidence="1" key="1">
    <citation type="submission" date="2023-04" db="EMBL/GenBank/DDBJ databases">
        <authorList>
            <consortium name="ELIXIR-Norway"/>
        </authorList>
    </citation>
    <scope>NUCLEOTIDE SEQUENCE [LARGE SCALE GENOMIC DNA]</scope>
</reference>
<evidence type="ECO:0000313" key="1">
    <source>
        <dbReference type="EMBL" id="CAI9168240.1"/>
    </source>
</evidence>
<dbReference type="Proteomes" id="UP001176941">
    <property type="component" value="Chromosome 28"/>
</dbReference>
<keyword evidence="2" id="KW-1185">Reference proteome</keyword>
<accession>A0ABN8Z323</accession>
<gene>
    <name evidence="1" type="ORF">MRATA1EN1_LOCUS17202</name>
</gene>
<organism evidence="1 2">
    <name type="scientific">Rangifer tarandus platyrhynchus</name>
    <name type="common">Svalbard reindeer</name>
    <dbReference type="NCBI Taxonomy" id="3082113"/>
    <lineage>
        <taxon>Eukaryota</taxon>
        <taxon>Metazoa</taxon>
        <taxon>Chordata</taxon>
        <taxon>Craniata</taxon>
        <taxon>Vertebrata</taxon>
        <taxon>Euteleostomi</taxon>
        <taxon>Mammalia</taxon>
        <taxon>Eutheria</taxon>
        <taxon>Laurasiatheria</taxon>
        <taxon>Artiodactyla</taxon>
        <taxon>Ruminantia</taxon>
        <taxon>Pecora</taxon>
        <taxon>Cervidae</taxon>
        <taxon>Odocoileinae</taxon>
        <taxon>Rangifer</taxon>
    </lineage>
</organism>
<sequence length="128" mass="13854">MLASLPRTKPFLYTSSERWAPCRDQSHGVGAGGVRGCPRTWRPLYHHLSPLPDLSSEQVLESLFSHPGGAAEAACSVPLGFFTKWQAASGQDHLCLAARRGGAVLQDLSPAREVEGLRLARNLSVCME</sequence>
<protein>
    <submittedName>
        <fullName evidence="1">Uncharacterized protein</fullName>
    </submittedName>
</protein>
<dbReference type="EMBL" id="OX459964">
    <property type="protein sequence ID" value="CAI9168240.1"/>
    <property type="molecule type" value="Genomic_DNA"/>
</dbReference>
<evidence type="ECO:0000313" key="2">
    <source>
        <dbReference type="Proteomes" id="UP001176941"/>
    </source>
</evidence>
<name>A0ABN8Z323_RANTA</name>